<dbReference type="PANTHER" id="PTHR36757">
    <property type="entry name" value="BNAANNG22500D PROTEIN"/>
    <property type="match status" value="1"/>
</dbReference>
<gene>
    <name evidence="2" type="ORF">TIFTF001_020468</name>
</gene>
<protein>
    <submittedName>
        <fullName evidence="2">Uncharacterized protein</fullName>
    </submittedName>
</protein>
<evidence type="ECO:0000313" key="3">
    <source>
        <dbReference type="Proteomes" id="UP001187192"/>
    </source>
</evidence>
<evidence type="ECO:0000313" key="2">
    <source>
        <dbReference type="EMBL" id="GMN51303.1"/>
    </source>
</evidence>
<dbReference type="Proteomes" id="UP001187192">
    <property type="component" value="Unassembled WGS sequence"/>
</dbReference>
<organism evidence="2 3">
    <name type="scientific">Ficus carica</name>
    <name type="common">Common fig</name>
    <dbReference type="NCBI Taxonomy" id="3494"/>
    <lineage>
        <taxon>Eukaryota</taxon>
        <taxon>Viridiplantae</taxon>
        <taxon>Streptophyta</taxon>
        <taxon>Embryophyta</taxon>
        <taxon>Tracheophyta</taxon>
        <taxon>Spermatophyta</taxon>
        <taxon>Magnoliopsida</taxon>
        <taxon>eudicotyledons</taxon>
        <taxon>Gunneridae</taxon>
        <taxon>Pentapetalae</taxon>
        <taxon>rosids</taxon>
        <taxon>fabids</taxon>
        <taxon>Rosales</taxon>
        <taxon>Moraceae</taxon>
        <taxon>Ficeae</taxon>
        <taxon>Ficus</taxon>
    </lineage>
</organism>
<proteinExistence type="predicted"/>
<dbReference type="AlphaFoldDB" id="A0AA88AAT0"/>
<feature type="region of interest" description="Disordered" evidence="1">
    <location>
        <begin position="95"/>
        <end position="116"/>
    </location>
</feature>
<feature type="compositionally biased region" description="Polar residues" evidence="1">
    <location>
        <begin position="168"/>
        <end position="183"/>
    </location>
</feature>
<feature type="compositionally biased region" description="Polar residues" evidence="1">
    <location>
        <begin position="101"/>
        <end position="111"/>
    </location>
</feature>
<feature type="compositionally biased region" description="Low complexity" evidence="1">
    <location>
        <begin position="191"/>
        <end position="202"/>
    </location>
</feature>
<accession>A0AA88AAT0</accession>
<keyword evidence="3" id="KW-1185">Reference proteome</keyword>
<evidence type="ECO:0000256" key="1">
    <source>
        <dbReference type="SAM" id="MobiDB-lite"/>
    </source>
</evidence>
<reference evidence="2" key="1">
    <citation type="submission" date="2023-07" db="EMBL/GenBank/DDBJ databases">
        <title>draft genome sequence of fig (Ficus carica).</title>
        <authorList>
            <person name="Takahashi T."/>
            <person name="Nishimura K."/>
        </authorList>
    </citation>
    <scope>NUCLEOTIDE SEQUENCE</scope>
</reference>
<comment type="caution">
    <text evidence="2">The sequence shown here is derived from an EMBL/GenBank/DDBJ whole genome shotgun (WGS) entry which is preliminary data.</text>
</comment>
<dbReference type="PANTHER" id="PTHR36757:SF1">
    <property type="entry name" value="GENOME ASSEMBLY, CHROMOSOME: A04"/>
    <property type="match status" value="1"/>
</dbReference>
<dbReference type="EMBL" id="BTGU01000037">
    <property type="protein sequence ID" value="GMN51303.1"/>
    <property type="molecule type" value="Genomic_DNA"/>
</dbReference>
<sequence>MAVDVCSEISSTSLSTSPRISFSHDLNQTNPEPREDIHRLDSTLLDSSSDFNFCILNNNNNNNNNNVSFEISTADELFSDGKILTHQIKRTLSILPKEPLPSTSDRNSNSNTEKRSLKEFLSASFDTDEDEKPPQSKSFWQFRRSSSLNFDSIRGKSLIRSLQFLSRSNSTGSVPNPKQSTTAKRGLQKQSSVNSSCKKSSSFSNGGFHYYANNSSLSRKNCGSHGNANGNGVNRVSPVLNLPHPYISKVTISFFGFGSLFCNGKVKKKKN</sequence>
<feature type="region of interest" description="Disordered" evidence="1">
    <location>
        <begin position="168"/>
        <end position="202"/>
    </location>
</feature>
<name>A0AA88AAT0_FICCA</name>